<name>A0A1I7LEP4_9BACL</name>
<evidence type="ECO:0000256" key="7">
    <source>
        <dbReference type="ARBA" id="ARBA00033227"/>
    </source>
</evidence>
<keyword evidence="4" id="KW-0235">DNA replication</keyword>
<comment type="function">
    <text evidence="8">DNA-binding protein that plays a critical role in nucleoid compaction, genome replication and DNA replication and transcription. Binds to both ssDNA and dsDNA with a binding site covering about 15 nucleotides. Displays DNA-supercoiling activity only when associated with the viral DNA topoisomerase 2.</text>
</comment>
<dbReference type="GO" id="GO:0006260">
    <property type="term" value="P:DNA replication"/>
    <property type="evidence" value="ECO:0007669"/>
    <property type="project" value="UniProtKB-KW"/>
</dbReference>
<dbReference type="InterPro" id="IPR010992">
    <property type="entry name" value="IHF-like_DNA-bd_dom_sf"/>
</dbReference>
<evidence type="ECO:0000313" key="11">
    <source>
        <dbReference type="Proteomes" id="UP000183508"/>
    </source>
</evidence>
<evidence type="ECO:0000256" key="3">
    <source>
        <dbReference type="ARBA" id="ARBA00016145"/>
    </source>
</evidence>
<proteinExistence type="inferred from homology"/>
<dbReference type="PANTHER" id="PTHR33175:SF13">
    <property type="entry name" value="HISTONE-LIKE PROTEIN"/>
    <property type="match status" value="1"/>
</dbReference>
<dbReference type="AlphaFoldDB" id="A0A1I7LEP4"/>
<dbReference type="Proteomes" id="UP000183508">
    <property type="component" value="Unassembled WGS sequence"/>
</dbReference>
<gene>
    <name evidence="10" type="ORF">SAMN05421543_1427</name>
</gene>
<dbReference type="InterPro" id="IPR000119">
    <property type="entry name" value="Hist_DNA-bd"/>
</dbReference>
<dbReference type="SUPFAM" id="SSF47729">
    <property type="entry name" value="IHF-like DNA-binding proteins"/>
    <property type="match status" value="1"/>
</dbReference>
<dbReference type="OrthoDB" id="399230at2"/>
<dbReference type="PANTHER" id="PTHR33175">
    <property type="entry name" value="DNA-BINDING PROTEIN HU"/>
    <property type="match status" value="1"/>
</dbReference>
<dbReference type="GO" id="GO:0003677">
    <property type="term" value="F:DNA binding"/>
    <property type="evidence" value="ECO:0007669"/>
    <property type="project" value="UniProtKB-KW"/>
</dbReference>
<dbReference type="SMART" id="SM00411">
    <property type="entry name" value="BHL"/>
    <property type="match status" value="1"/>
</dbReference>
<dbReference type="PRINTS" id="PR01727">
    <property type="entry name" value="DNABINDINGHU"/>
</dbReference>
<protein>
    <recommendedName>
        <fullName evidence="3">Viral histone-like protein</fullName>
    </recommendedName>
    <alternativeName>
        <fullName evidence="7">DNA-binding protein pA104R</fullName>
    </alternativeName>
    <alternativeName>
        <fullName evidence="6">pA104R</fullName>
    </alternativeName>
</protein>
<keyword evidence="11" id="KW-1185">Reference proteome</keyword>
<dbReference type="CDD" id="cd13831">
    <property type="entry name" value="HU"/>
    <property type="match status" value="1"/>
</dbReference>
<keyword evidence="10" id="KW-0238">DNA-binding</keyword>
<sequence>MTKTELIVELAVRADLTQAKAGRVIETLCEVIGERLQAGESVALPPLGRFIPVQRAARMARNPITGESVSVPERAAVRFRASEGLKRRLN</sequence>
<evidence type="ECO:0000256" key="1">
    <source>
        <dbReference type="ARBA" id="ARBA00004328"/>
    </source>
</evidence>
<dbReference type="EMBL" id="FPBV01000042">
    <property type="protein sequence ID" value="SFV08173.1"/>
    <property type="molecule type" value="Genomic_DNA"/>
</dbReference>
<dbReference type="STRING" id="392015.SAMN05421543_1427"/>
<evidence type="ECO:0000256" key="8">
    <source>
        <dbReference type="ARBA" id="ARBA00046140"/>
    </source>
</evidence>
<accession>A0A1I7LEP4</accession>
<keyword evidence="5" id="KW-0426">Late protein</keyword>
<dbReference type="Pfam" id="PF00216">
    <property type="entry name" value="Bac_DNA_binding"/>
    <property type="match status" value="1"/>
</dbReference>
<dbReference type="GO" id="GO:0005829">
    <property type="term" value="C:cytosol"/>
    <property type="evidence" value="ECO:0007669"/>
    <property type="project" value="TreeGrafter"/>
</dbReference>
<comment type="similarity">
    <text evidence="9">Belongs to the bacterial histone-like protein family.</text>
</comment>
<comment type="subcellular location">
    <subcellularLocation>
        <location evidence="1">Virion</location>
    </subcellularLocation>
</comment>
<evidence type="ECO:0000313" key="10">
    <source>
        <dbReference type="EMBL" id="SFV08173.1"/>
    </source>
</evidence>
<evidence type="ECO:0000256" key="4">
    <source>
        <dbReference type="ARBA" id="ARBA00022705"/>
    </source>
</evidence>
<dbReference type="GO" id="GO:0030527">
    <property type="term" value="F:structural constituent of chromatin"/>
    <property type="evidence" value="ECO:0007669"/>
    <property type="project" value="InterPro"/>
</dbReference>
<evidence type="ECO:0000256" key="2">
    <source>
        <dbReference type="ARBA" id="ARBA00011738"/>
    </source>
</evidence>
<evidence type="ECO:0000256" key="5">
    <source>
        <dbReference type="ARBA" id="ARBA00022921"/>
    </source>
</evidence>
<evidence type="ECO:0000256" key="9">
    <source>
        <dbReference type="RuleBase" id="RU003939"/>
    </source>
</evidence>
<comment type="subunit">
    <text evidence="2">Homodimer.</text>
</comment>
<dbReference type="RefSeq" id="WP_074956657.1">
    <property type="nucleotide sequence ID" value="NZ_FPBV01000042.1"/>
</dbReference>
<organism evidence="10 11">
    <name type="scientific">Alicyclobacillus macrosporangiidus</name>
    <dbReference type="NCBI Taxonomy" id="392015"/>
    <lineage>
        <taxon>Bacteria</taxon>
        <taxon>Bacillati</taxon>
        <taxon>Bacillota</taxon>
        <taxon>Bacilli</taxon>
        <taxon>Bacillales</taxon>
        <taxon>Alicyclobacillaceae</taxon>
        <taxon>Alicyclobacillus</taxon>
    </lineage>
</organism>
<evidence type="ECO:0000256" key="6">
    <source>
        <dbReference type="ARBA" id="ARBA00033120"/>
    </source>
</evidence>
<reference evidence="11" key="1">
    <citation type="submission" date="2016-10" db="EMBL/GenBank/DDBJ databases">
        <authorList>
            <person name="Varghese N."/>
        </authorList>
    </citation>
    <scope>NUCLEOTIDE SEQUENCE [LARGE SCALE GENOMIC DNA]</scope>
    <source>
        <strain evidence="11">DSM 17980</strain>
    </source>
</reference>
<dbReference type="Gene3D" id="4.10.520.10">
    <property type="entry name" value="IHF-like DNA-binding proteins"/>
    <property type="match status" value="1"/>
</dbReference>